<dbReference type="Pfam" id="PF00206">
    <property type="entry name" value="Lyase_1"/>
    <property type="match status" value="1"/>
</dbReference>
<evidence type="ECO:0000256" key="2">
    <source>
        <dbReference type="ARBA" id="ARBA00034772"/>
    </source>
</evidence>
<feature type="region of interest" description="Disordered" evidence="3">
    <location>
        <begin position="443"/>
        <end position="471"/>
    </location>
</feature>
<reference evidence="5 6" key="1">
    <citation type="submission" date="2023-02" db="EMBL/GenBank/DDBJ databases">
        <title>Genome sequencing required for Actinomycetospora new species description.</title>
        <authorList>
            <person name="Saimee Y."/>
            <person name="Duangmal K."/>
        </authorList>
    </citation>
    <scope>NUCLEOTIDE SEQUENCE [LARGE SCALE GENOMIC DNA]</scope>
    <source>
        <strain evidence="5 6">DW7H6</strain>
    </source>
</reference>
<evidence type="ECO:0000313" key="6">
    <source>
        <dbReference type="Proteomes" id="UP001300763"/>
    </source>
</evidence>
<dbReference type="PANTHER" id="PTHR43172">
    <property type="entry name" value="ADENYLOSUCCINATE LYASE"/>
    <property type="match status" value="1"/>
</dbReference>
<evidence type="ECO:0000256" key="3">
    <source>
        <dbReference type="SAM" id="MobiDB-lite"/>
    </source>
</evidence>
<gene>
    <name evidence="5" type="ORF">PGB27_19035</name>
</gene>
<protein>
    <submittedName>
        <fullName evidence="5">Lyase family protein</fullName>
    </submittedName>
</protein>
<dbReference type="SMART" id="SM00998">
    <property type="entry name" value="ADSL_C"/>
    <property type="match status" value="1"/>
</dbReference>
<keyword evidence="1 5" id="KW-0456">Lyase</keyword>
<evidence type="ECO:0000313" key="5">
    <source>
        <dbReference type="EMBL" id="MDD7967438.1"/>
    </source>
</evidence>
<evidence type="ECO:0000256" key="1">
    <source>
        <dbReference type="ARBA" id="ARBA00023239"/>
    </source>
</evidence>
<name>A0ABT5SX59_9PSEU</name>
<dbReference type="InterPro" id="IPR000362">
    <property type="entry name" value="Fumarate_lyase_fam"/>
</dbReference>
<sequence length="471" mass="47930">MTDRPGLFDPVLARGEARAAVADEAWVAALLEVEAALAQASADAGTLDRADADAITDACRRPVDATSLGEEAAASGNPVVPLVARLRRGLDGSAASGVHRGATSQDVVDTAAMLVARRAVAAISADLRTGADAAADLAAAHRDRPAAGRTLLQQAAPITAGLRCAGWCAGLDAAADALAAWRPAVQLGGAVGTLAAFDGHGRAVRAALARRLDLVEPVLAWHTERGRIAELAGLLGRAGASVGSVATDLVLLAQTEVGEVREDVPGRGGSSTLPHKRNPVAAVSARAAAVAAPGLVASLLTAASLHEHERAAGPWHAEWRPLSELLRTVGSGASWLADALGHLVVDPDRVAASLDVTGGLLLAEQATTGLRARLGHAAAKDLVTDAASRSQDEGRPFADVLADVLADALAALDDPPADPAAEVRALLDPSRAVGEAAALVDDLLASRSRETQRPGEHADRGAPPDKREDHP</sequence>
<keyword evidence="6" id="KW-1185">Reference proteome</keyword>
<dbReference type="EMBL" id="JAQZAO010000008">
    <property type="protein sequence ID" value="MDD7967438.1"/>
    <property type="molecule type" value="Genomic_DNA"/>
</dbReference>
<organism evidence="5 6">
    <name type="scientific">Actinomycetospora lemnae</name>
    <dbReference type="NCBI Taxonomy" id="3019891"/>
    <lineage>
        <taxon>Bacteria</taxon>
        <taxon>Bacillati</taxon>
        <taxon>Actinomycetota</taxon>
        <taxon>Actinomycetes</taxon>
        <taxon>Pseudonocardiales</taxon>
        <taxon>Pseudonocardiaceae</taxon>
        <taxon>Actinomycetospora</taxon>
    </lineage>
</organism>
<dbReference type="Gene3D" id="1.20.200.10">
    <property type="entry name" value="Fumarase/aspartase (Central domain)"/>
    <property type="match status" value="1"/>
</dbReference>
<dbReference type="PRINTS" id="PR00149">
    <property type="entry name" value="FUMRATELYASE"/>
</dbReference>
<dbReference type="InterPro" id="IPR008948">
    <property type="entry name" value="L-Aspartase-like"/>
</dbReference>
<dbReference type="RefSeq" id="WP_274201964.1">
    <property type="nucleotide sequence ID" value="NZ_JAQZAO010000008.1"/>
</dbReference>
<comment type="similarity">
    <text evidence="2">Belongs to the class-II fumarase/aspartase family.</text>
</comment>
<dbReference type="InterPro" id="IPR022761">
    <property type="entry name" value="Fumarate_lyase_N"/>
</dbReference>
<evidence type="ECO:0000259" key="4">
    <source>
        <dbReference type="SMART" id="SM00998"/>
    </source>
</evidence>
<dbReference type="GO" id="GO:0016829">
    <property type="term" value="F:lyase activity"/>
    <property type="evidence" value="ECO:0007669"/>
    <property type="project" value="UniProtKB-KW"/>
</dbReference>
<dbReference type="Gene3D" id="1.10.40.30">
    <property type="entry name" value="Fumarase/aspartase (C-terminal domain)"/>
    <property type="match status" value="1"/>
</dbReference>
<dbReference type="Proteomes" id="UP001300763">
    <property type="component" value="Unassembled WGS sequence"/>
</dbReference>
<comment type="caution">
    <text evidence="5">The sequence shown here is derived from an EMBL/GenBank/DDBJ whole genome shotgun (WGS) entry which is preliminary data.</text>
</comment>
<dbReference type="PANTHER" id="PTHR43172:SF2">
    <property type="entry name" value="ADENYLOSUCCINATE LYASE C-TERMINAL DOMAIN-CONTAINING PROTEIN"/>
    <property type="match status" value="1"/>
</dbReference>
<dbReference type="InterPro" id="IPR019468">
    <property type="entry name" value="AdenyloSucc_lyase_C"/>
</dbReference>
<feature type="domain" description="Adenylosuccinate lyase C-terminal" evidence="4">
    <location>
        <begin position="358"/>
        <end position="444"/>
    </location>
</feature>
<feature type="compositionally biased region" description="Basic and acidic residues" evidence="3">
    <location>
        <begin position="447"/>
        <end position="471"/>
    </location>
</feature>
<proteinExistence type="inferred from homology"/>
<accession>A0ABT5SX59</accession>
<dbReference type="SUPFAM" id="SSF48557">
    <property type="entry name" value="L-aspartase-like"/>
    <property type="match status" value="1"/>
</dbReference>